<dbReference type="SUPFAM" id="SSF53850">
    <property type="entry name" value="Periplasmic binding protein-like II"/>
    <property type="match status" value="1"/>
</dbReference>
<dbReference type="Gene3D" id="3.10.105.10">
    <property type="entry name" value="Dipeptide-binding Protein, Domain 3"/>
    <property type="match status" value="1"/>
</dbReference>
<name>A0A178MQK5_9PROT</name>
<dbReference type="PIRSF" id="PIRSF002741">
    <property type="entry name" value="MppA"/>
    <property type="match status" value="1"/>
</dbReference>
<feature type="chain" id="PRO_5008092157" evidence="3">
    <location>
        <begin position="20"/>
        <end position="547"/>
    </location>
</feature>
<dbReference type="AlphaFoldDB" id="A0A178MQK5"/>
<evidence type="ECO:0000256" key="1">
    <source>
        <dbReference type="ARBA" id="ARBA00004418"/>
    </source>
</evidence>
<feature type="domain" description="Solute-binding protein family 5" evidence="4">
    <location>
        <begin position="93"/>
        <end position="446"/>
    </location>
</feature>
<dbReference type="GO" id="GO:1904680">
    <property type="term" value="F:peptide transmembrane transporter activity"/>
    <property type="evidence" value="ECO:0007669"/>
    <property type="project" value="TreeGrafter"/>
</dbReference>
<dbReference type="InterPro" id="IPR000914">
    <property type="entry name" value="SBP_5_dom"/>
</dbReference>
<dbReference type="GO" id="GO:0030288">
    <property type="term" value="C:outer membrane-bounded periplasmic space"/>
    <property type="evidence" value="ECO:0007669"/>
    <property type="project" value="UniProtKB-ARBA"/>
</dbReference>
<comment type="caution">
    <text evidence="5">The sequence shown here is derived from an EMBL/GenBank/DDBJ whole genome shotgun (WGS) entry which is preliminary data.</text>
</comment>
<dbReference type="STRING" id="1437059.A6A05_11315"/>
<evidence type="ECO:0000313" key="5">
    <source>
        <dbReference type="EMBL" id="OAN51160.1"/>
    </source>
</evidence>
<reference evidence="5 6" key="1">
    <citation type="submission" date="2016-04" db="EMBL/GenBank/DDBJ databases">
        <title>Draft genome sequence of freshwater magnetotactic bacteria Magnetospirillum marisnigri SP-1 and Magnetospirillum moscoviense BB-1.</title>
        <authorList>
            <person name="Koziaeva V."/>
            <person name="Dziuba M.V."/>
            <person name="Ivanov T.M."/>
            <person name="Kuznetsov B."/>
            <person name="Grouzdev D.S."/>
        </authorList>
    </citation>
    <scope>NUCLEOTIDE SEQUENCE [LARGE SCALE GENOMIC DNA]</scope>
    <source>
        <strain evidence="5 6">BB-1</strain>
    </source>
</reference>
<comment type="similarity">
    <text evidence="2">Belongs to the bacterial solute-binding protein 5 family.</text>
</comment>
<dbReference type="Gene3D" id="3.40.190.10">
    <property type="entry name" value="Periplasmic binding protein-like II"/>
    <property type="match status" value="1"/>
</dbReference>
<keyword evidence="3" id="KW-0732">Signal</keyword>
<dbReference type="InterPro" id="IPR039424">
    <property type="entry name" value="SBP_5"/>
</dbReference>
<dbReference type="PANTHER" id="PTHR30290">
    <property type="entry name" value="PERIPLASMIC BINDING COMPONENT OF ABC TRANSPORTER"/>
    <property type="match status" value="1"/>
</dbReference>
<dbReference type="EMBL" id="LWQU01000133">
    <property type="protein sequence ID" value="OAN51160.1"/>
    <property type="molecule type" value="Genomic_DNA"/>
</dbReference>
<evidence type="ECO:0000259" key="4">
    <source>
        <dbReference type="Pfam" id="PF00496"/>
    </source>
</evidence>
<protein>
    <submittedName>
        <fullName evidence="5">Peptide ABC transporter</fullName>
    </submittedName>
</protein>
<dbReference type="GO" id="GO:0015833">
    <property type="term" value="P:peptide transport"/>
    <property type="evidence" value="ECO:0007669"/>
    <property type="project" value="TreeGrafter"/>
</dbReference>
<dbReference type="RefSeq" id="WP_068499737.1">
    <property type="nucleotide sequence ID" value="NZ_LWQU01000133.1"/>
</dbReference>
<gene>
    <name evidence="5" type="ORF">A6A05_11315</name>
</gene>
<dbReference type="OrthoDB" id="9803988at2"/>
<dbReference type="Pfam" id="PF00496">
    <property type="entry name" value="SBP_bac_5"/>
    <property type="match status" value="1"/>
</dbReference>
<dbReference type="Proteomes" id="UP000078543">
    <property type="component" value="Unassembled WGS sequence"/>
</dbReference>
<comment type="subcellular location">
    <subcellularLocation>
        <location evidence="1">Periplasm</location>
    </subcellularLocation>
</comment>
<sequence>MIRLLALLSLLLLAAPARAKDDLVIGITQYPVTLHPGIESMLAKTYVLAMARRPLTAYGPDWKLICMLCETLPTIDNKLAVPEKTADGKQGVALTYTLRADSVWADGTPVSTDDVLFTWEVGRHPQSGIANAELYRRILKIEAKDKRTFVLHLDRLTFDYNAINDFALLPAHVEKKRFQAAPAEYRNRTAYDQDSANPGLYNGPYRITQAVQGSHIVLEPNSHWKGTKAAFARIVVKTVENTPALEANLLSGGIDMIPGELGLPLDQAIAFAKRADPRFAITYKSSLVYEHLDANLSVPMLTDLRLRQALMYATDRAAISKQLFDGRQPVAHTAVNPLDGVHADDVPKYSFDPAKAARLLDEAGWTLQGNLRRNAKGEPLYIELATTAGNRTRELVAQVLQAQWKKLGIDLRIRTEPPRVLFGQTLTQRRFPGLVMYAWYSAPESVPRTTLHSSQIPAEANAWAGQNYPGYKNPRMDQLLDAIEVELDRPKRVELWRQLQHLYAEELPALPLFFRADTFILPKALKGVTPTGHQDPSTLWIETWRWG</sequence>
<organism evidence="5 6">
    <name type="scientific">Magnetospirillum moscoviense</name>
    <dbReference type="NCBI Taxonomy" id="1437059"/>
    <lineage>
        <taxon>Bacteria</taxon>
        <taxon>Pseudomonadati</taxon>
        <taxon>Pseudomonadota</taxon>
        <taxon>Alphaproteobacteria</taxon>
        <taxon>Rhodospirillales</taxon>
        <taxon>Rhodospirillaceae</taxon>
        <taxon>Magnetospirillum</taxon>
    </lineage>
</organism>
<evidence type="ECO:0000313" key="6">
    <source>
        <dbReference type="Proteomes" id="UP000078543"/>
    </source>
</evidence>
<accession>A0A178MQK5</accession>
<dbReference type="CDD" id="cd08513">
    <property type="entry name" value="PBP2_thermophilic_Hb8_like"/>
    <property type="match status" value="1"/>
</dbReference>
<evidence type="ECO:0000256" key="3">
    <source>
        <dbReference type="SAM" id="SignalP"/>
    </source>
</evidence>
<dbReference type="InterPro" id="IPR030678">
    <property type="entry name" value="Peptide/Ni-bd"/>
</dbReference>
<keyword evidence="6" id="KW-1185">Reference proteome</keyword>
<proteinExistence type="inferred from homology"/>
<dbReference type="GO" id="GO:0043190">
    <property type="term" value="C:ATP-binding cassette (ABC) transporter complex"/>
    <property type="evidence" value="ECO:0007669"/>
    <property type="project" value="InterPro"/>
</dbReference>
<evidence type="ECO:0000256" key="2">
    <source>
        <dbReference type="ARBA" id="ARBA00005695"/>
    </source>
</evidence>
<feature type="signal peptide" evidence="3">
    <location>
        <begin position="1"/>
        <end position="19"/>
    </location>
</feature>